<accession>A0A558A478</accession>
<name>A0A558A478_9PSEU</name>
<proteinExistence type="predicted"/>
<dbReference type="Proteomes" id="UP000320011">
    <property type="component" value="Unassembled WGS sequence"/>
</dbReference>
<sequence length="202" mass="21787">MYGYVRAARRPVTRDEAAAFAGISRKLAAFHLDKLVGVGLLCAGYEQLGGVRRVGRRPKVYRCTDLHVRVEIPVRSHDLLTAVLLDAVLDAREEECSRDAALRAARAHGARLAVRCAGTADPLGAAEKVLADHGFEPYRPEPGCLRLHNCPFRPLTERAPELVCGLNHALLTGFGDATGVRAVFGPHAGECCVELRSQASLA</sequence>
<evidence type="ECO:0000313" key="1">
    <source>
        <dbReference type="EMBL" id="TVT19084.1"/>
    </source>
</evidence>
<evidence type="ECO:0000313" key="2">
    <source>
        <dbReference type="Proteomes" id="UP000320011"/>
    </source>
</evidence>
<dbReference type="AlphaFoldDB" id="A0A558A478"/>
<comment type="caution">
    <text evidence="1">The sequence shown here is derived from an EMBL/GenBank/DDBJ whole genome shotgun (WGS) entry which is preliminary data.</text>
</comment>
<dbReference type="OrthoDB" id="3399802at2"/>
<protein>
    <submittedName>
        <fullName evidence="1">Transcriptional regulator</fullName>
    </submittedName>
</protein>
<organism evidence="1 2">
    <name type="scientific">Amycolatopsis rhizosphaerae</name>
    <dbReference type="NCBI Taxonomy" id="2053003"/>
    <lineage>
        <taxon>Bacteria</taxon>
        <taxon>Bacillati</taxon>
        <taxon>Actinomycetota</taxon>
        <taxon>Actinomycetes</taxon>
        <taxon>Pseudonocardiales</taxon>
        <taxon>Pseudonocardiaceae</taxon>
        <taxon>Amycolatopsis</taxon>
    </lineage>
</organism>
<dbReference type="SUPFAM" id="SSF46785">
    <property type="entry name" value="Winged helix' DNA-binding domain"/>
    <property type="match status" value="1"/>
</dbReference>
<dbReference type="InterPro" id="IPR036390">
    <property type="entry name" value="WH_DNA-bd_sf"/>
</dbReference>
<dbReference type="EMBL" id="VJWX01000665">
    <property type="protein sequence ID" value="TVT19084.1"/>
    <property type="molecule type" value="Genomic_DNA"/>
</dbReference>
<reference evidence="1 2" key="1">
    <citation type="submission" date="2019-07" db="EMBL/GenBank/DDBJ databases">
        <authorList>
            <person name="Duangmal K."/>
            <person name="Teo W.F.A."/>
        </authorList>
    </citation>
    <scope>NUCLEOTIDE SEQUENCE [LARGE SCALE GENOMIC DNA]</scope>
    <source>
        <strain evidence="1 2">TBRC 6029</strain>
    </source>
</reference>
<gene>
    <name evidence="1" type="ORF">FNH05_35210</name>
</gene>
<reference evidence="1 2" key="2">
    <citation type="submission" date="2019-08" db="EMBL/GenBank/DDBJ databases">
        <title>Amycolatopsis acidicola sp. nov., isolated from peat swamp forest soil.</title>
        <authorList>
            <person name="Srisuk N."/>
        </authorList>
    </citation>
    <scope>NUCLEOTIDE SEQUENCE [LARGE SCALE GENOMIC DNA]</scope>
    <source>
        <strain evidence="1 2">TBRC 6029</strain>
    </source>
</reference>
<keyword evidence="2" id="KW-1185">Reference proteome</keyword>